<dbReference type="Proteomes" id="UP000004095">
    <property type="component" value="Unassembled WGS sequence"/>
</dbReference>
<dbReference type="EMBL" id="AAWS01000003">
    <property type="protein sequence ID" value="EAY31290.1"/>
    <property type="molecule type" value="Genomic_DNA"/>
</dbReference>
<comment type="caution">
    <text evidence="1">The sequence shown here is derived from an EMBL/GenBank/DDBJ whole genome shotgun (WGS) entry which is preliminary data.</text>
</comment>
<evidence type="ECO:0000313" key="2">
    <source>
        <dbReference type="Proteomes" id="UP000004095"/>
    </source>
</evidence>
<evidence type="ECO:0000313" key="1">
    <source>
        <dbReference type="EMBL" id="EAY31290.1"/>
    </source>
</evidence>
<sequence>MPHWSWLDHYIKTLLTFDHKKPFKNYILKGANIKSLLLTVYYASLF</sequence>
<accession>A1ZDY2</accession>
<organism evidence="1 2">
    <name type="scientific">Microscilla marina ATCC 23134</name>
    <dbReference type="NCBI Taxonomy" id="313606"/>
    <lineage>
        <taxon>Bacteria</taxon>
        <taxon>Pseudomonadati</taxon>
        <taxon>Bacteroidota</taxon>
        <taxon>Cytophagia</taxon>
        <taxon>Cytophagales</taxon>
        <taxon>Microscillaceae</taxon>
        <taxon>Microscilla</taxon>
    </lineage>
</organism>
<protein>
    <submittedName>
        <fullName evidence="1">Uncharacterized protein</fullName>
    </submittedName>
</protein>
<name>A1ZDY2_MICM2</name>
<keyword evidence="2" id="KW-1185">Reference proteome</keyword>
<reference evidence="1 2" key="1">
    <citation type="submission" date="2007-01" db="EMBL/GenBank/DDBJ databases">
        <authorList>
            <person name="Haygood M."/>
            <person name="Podell S."/>
            <person name="Anderson C."/>
            <person name="Hopkinson B."/>
            <person name="Roe K."/>
            <person name="Barbeau K."/>
            <person name="Gaasterland T."/>
            <person name="Ferriera S."/>
            <person name="Johnson J."/>
            <person name="Kravitz S."/>
            <person name="Beeson K."/>
            <person name="Sutton G."/>
            <person name="Rogers Y.-H."/>
            <person name="Friedman R."/>
            <person name="Frazier M."/>
            <person name="Venter J.C."/>
        </authorList>
    </citation>
    <scope>NUCLEOTIDE SEQUENCE [LARGE SCALE GENOMIC DNA]</scope>
    <source>
        <strain evidence="1 2">ATCC 23134</strain>
    </source>
</reference>
<dbReference type="AlphaFoldDB" id="A1ZDY2"/>
<gene>
    <name evidence="1" type="ORF">M23134_04123</name>
</gene>
<proteinExistence type="predicted"/>